<sequence length="26" mass="2693">MDVGETSLSAAVRDLEEEAGIRCSGP</sequence>
<dbReference type="GeneID" id="96256846"/>
<evidence type="ECO:0000313" key="1">
    <source>
        <dbReference type="EMBL" id="MFC4983135.1"/>
    </source>
</evidence>
<dbReference type="Proteomes" id="UP001595908">
    <property type="component" value="Unassembled WGS sequence"/>
</dbReference>
<comment type="caution">
    <text evidence="1">The sequence shown here is derived from an EMBL/GenBank/DDBJ whole genome shotgun (WGS) entry which is preliminary data.</text>
</comment>
<dbReference type="InterPro" id="IPR015797">
    <property type="entry name" value="NUDIX_hydrolase-like_dom_sf"/>
</dbReference>
<dbReference type="EMBL" id="JBHSJE010000014">
    <property type="protein sequence ID" value="MFC4983135.1"/>
    <property type="molecule type" value="Genomic_DNA"/>
</dbReference>
<gene>
    <name evidence="1" type="ORF">ACFPL4_33145</name>
</gene>
<organism evidence="1 2">
    <name type="scientific">Streptomyces atroolivaceus</name>
    <dbReference type="NCBI Taxonomy" id="66869"/>
    <lineage>
        <taxon>Bacteria</taxon>
        <taxon>Bacillati</taxon>
        <taxon>Actinomycetota</taxon>
        <taxon>Actinomycetes</taxon>
        <taxon>Kitasatosporales</taxon>
        <taxon>Streptomycetaceae</taxon>
        <taxon>Streptomyces</taxon>
    </lineage>
</organism>
<protein>
    <submittedName>
        <fullName evidence="1">Uncharacterized protein</fullName>
    </submittedName>
</protein>
<accession>A0ABV9VJ32</accession>
<proteinExistence type="predicted"/>
<reference evidence="2" key="1">
    <citation type="journal article" date="2019" name="Int. J. Syst. Evol. Microbiol.">
        <title>The Global Catalogue of Microorganisms (GCM) 10K type strain sequencing project: providing services to taxonomists for standard genome sequencing and annotation.</title>
        <authorList>
            <consortium name="The Broad Institute Genomics Platform"/>
            <consortium name="The Broad Institute Genome Sequencing Center for Infectious Disease"/>
            <person name="Wu L."/>
            <person name="Ma J."/>
        </authorList>
    </citation>
    <scope>NUCLEOTIDE SEQUENCE [LARGE SCALE GENOMIC DNA]</scope>
    <source>
        <strain evidence="2">ICMP 257</strain>
    </source>
</reference>
<evidence type="ECO:0000313" key="2">
    <source>
        <dbReference type="Proteomes" id="UP001595908"/>
    </source>
</evidence>
<name>A0ABV9VJ32_STRAZ</name>
<dbReference type="SUPFAM" id="SSF55811">
    <property type="entry name" value="Nudix"/>
    <property type="match status" value="1"/>
</dbReference>
<keyword evidence="2" id="KW-1185">Reference proteome</keyword>
<dbReference type="RefSeq" id="WP_244300318.1">
    <property type="nucleotide sequence ID" value="NZ_JBFAGR010000033.1"/>
</dbReference>